<dbReference type="EMBL" id="FOQG01000003">
    <property type="protein sequence ID" value="SFH88128.1"/>
    <property type="molecule type" value="Genomic_DNA"/>
</dbReference>
<dbReference type="InterPro" id="IPR057326">
    <property type="entry name" value="KR_dom"/>
</dbReference>
<dbReference type="AlphaFoldDB" id="A0A1I3DNK5"/>
<dbReference type="SMART" id="SM00822">
    <property type="entry name" value="PKS_KR"/>
    <property type="match status" value="1"/>
</dbReference>
<evidence type="ECO:0000259" key="3">
    <source>
        <dbReference type="SMART" id="SM00822"/>
    </source>
</evidence>
<gene>
    <name evidence="4" type="ORF">SAMN05216561_1033</name>
</gene>
<dbReference type="InterPro" id="IPR020904">
    <property type="entry name" value="Sc_DH/Rdtase_CS"/>
</dbReference>
<dbReference type="Gene3D" id="3.40.50.720">
    <property type="entry name" value="NAD(P)-binding Rossmann-like Domain"/>
    <property type="match status" value="1"/>
</dbReference>
<evidence type="ECO:0000256" key="1">
    <source>
        <dbReference type="ARBA" id="ARBA00006484"/>
    </source>
</evidence>
<organism evidence="4 5">
    <name type="scientific">Nocardioides psychrotolerans</name>
    <dbReference type="NCBI Taxonomy" id="1005945"/>
    <lineage>
        <taxon>Bacteria</taxon>
        <taxon>Bacillati</taxon>
        <taxon>Actinomycetota</taxon>
        <taxon>Actinomycetes</taxon>
        <taxon>Propionibacteriales</taxon>
        <taxon>Nocardioidaceae</taxon>
        <taxon>Nocardioides</taxon>
    </lineage>
</organism>
<dbReference type="RefSeq" id="WP_091110755.1">
    <property type="nucleotide sequence ID" value="NZ_BKAF01000049.1"/>
</dbReference>
<proteinExistence type="inferred from homology"/>
<dbReference type="PANTHER" id="PTHR44196">
    <property type="entry name" value="DEHYDROGENASE/REDUCTASE SDR FAMILY MEMBER 7B"/>
    <property type="match status" value="1"/>
</dbReference>
<evidence type="ECO:0000313" key="4">
    <source>
        <dbReference type="EMBL" id="SFH88128.1"/>
    </source>
</evidence>
<dbReference type="CDD" id="cd05233">
    <property type="entry name" value="SDR_c"/>
    <property type="match status" value="1"/>
</dbReference>
<evidence type="ECO:0000256" key="2">
    <source>
        <dbReference type="ARBA" id="ARBA00023002"/>
    </source>
</evidence>
<dbReference type="InterPro" id="IPR002347">
    <property type="entry name" value="SDR_fam"/>
</dbReference>
<comment type="similarity">
    <text evidence="1">Belongs to the short-chain dehydrogenases/reductases (SDR) family.</text>
</comment>
<keyword evidence="2" id="KW-0560">Oxidoreductase</keyword>
<dbReference type="SUPFAM" id="SSF51735">
    <property type="entry name" value="NAD(P)-binding Rossmann-fold domains"/>
    <property type="match status" value="1"/>
</dbReference>
<dbReference type="InterPro" id="IPR036291">
    <property type="entry name" value="NAD(P)-bd_dom_sf"/>
</dbReference>
<dbReference type="GO" id="GO:0016491">
    <property type="term" value="F:oxidoreductase activity"/>
    <property type="evidence" value="ECO:0007669"/>
    <property type="project" value="UniProtKB-KW"/>
</dbReference>
<sequence>MELSGARVLVVGATGVLGGLTARALVEQGARVVVTGRDAERLTDVATVTGHDPITLDVVDVEACAAAVDAAAATLGGLDGIVVATGVPAFGPAMETDPAVAEELFAVNTLGPMALVRAASRHLDGGFVAVLSAILADLPTNQMAEYSASKSALSAWLGVVRRENRRRFHVIDVRPPHLDTGLSDRGLAGTPPRLPEPLAGSVVVDRLLDAIRGDASEVVWDATAKELVVR</sequence>
<dbReference type="OrthoDB" id="3784334at2"/>
<dbReference type="STRING" id="1005945.SAMN05216561_1033"/>
<dbReference type="PROSITE" id="PS00061">
    <property type="entry name" value="ADH_SHORT"/>
    <property type="match status" value="1"/>
</dbReference>
<dbReference type="PANTHER" id="PTHR44196:SF1">
    <property type="entry name" value="DEHYDROGENASE_REDUCTASE SDR FAMILY MEMBER 7B"/>
    <property type="match status" value="1"/>
</dbReference>
<dbReference type="GO" id="GO:0016020">
    <property type="term" value="C:membrane"/>
    <property type="evidence" value="ECO:0007669"/>
    <property type="project" value="TreeGrafter"/>
</dbReference>
<keyword evidence="5" id="KW-1185">Reference proteome</keyword>
<feature type="domain" description="Ketoreductase" evidence="3">
    <location>
        <begin position="6"/>
        <end position="174"/>
    </location>
</feature>
<protein>
    <submittedName>
        <fullName evidence="4">Short-chain dehydrogenase</fullName>
    </submittedName>
</protein>
<accession>A0A1I3DNK5</accession>
<dbReference type="Proteomes" id="UP000198649">
    <property type="component" value="Unassembled WGS sequence"/>
</dbReference>
<name>A0A1I3DNK5_9ACTN</name>
<reference evidence="4 5" key="1">
    <citation type="submission" date="2016-10" db="EMBL/GenBank/DDBJ databases">
        <authorList>
            <person name="de Groot N.N."/>
        </authorList>
    </citation>
    <scope>NUCLEOTIDE SEQUENCE [LARGE SCALE GENOMIC DNA]</scope>
    <source>
        <strain evidence="4 5">CGMCC 1.11156</strain>
    </source>
</reference>
<dbReference type="Pfam" id="PF00106">
    <property type="entry name" value="adh_short"/>
    <property type="match status" value="1"/>
</dbReference>
<evidence type="ECO:0000313" key="5">
    <source>
        <dbReference type="Proteomes" id="UP000198649"/>
    </source>
</evidence>